<accession>A0A0L0GC03</accession>
<dbReference type="EMBL" id="KQ241652">
    <property type="protein sequence ID" value="KNC86426.1"/>
    <property type="molecule type" value="Genomic_DNA"/>
</dbReference>
<name>A0A0L0GC03_9EUKA</name>
<feature type="compositionally biased region" description="Low complexity" evidence="1">
    <location>
        <begin position="20"/>
        <end position="30"/>
    </location>
</feature>
<dbReference type="AlphaFoldDB" id="A0A0L0GC03"/>
<evidence type="ECO:0000256" key="1">
    <source>
        <dbReference type="SAM" id="MobiDB-lite"/>
    </source>
</evidence>
<reference evidence="2 3" key="1">
    <citation type="submission" date="2011-02" db="EMBL/GenBank/DDBJ databases">
        <title>The Genome Sequence of Sphaeroforma arctica JP610.</title>
        <authorList>
            <consortium name="The Broad Institute Genome Sequencing Platform"/>
            <person name="Russ C."/>
            <person name="Cuomo C."/>
            <person name="Young S.K."/>
            <person name="Zeng Q."/>
            <person name="Gargeya S."/>
            <person name="Alvarado L."/>
            <person name="Berlin A."/>
            <person name="Chapman S.B."/>
            <person name="Chen Z."/>
            <person name="Freedman E."/>
            <person name="Gellesch M."/>
            <person name="Goldberg J."/>
            <person name="Griggs A."/>
            <person name="Gujja S."/>
            <person name="Heilman E."/>
            <person name="Heiman D."/>
            <person name="Howarth C."/>
            <person name="Mehta T."/>
            <person name="Neiman D."/>
            <person name="Pearson M."/>
            <person name="Roberts A."/>
            <person name="Saif S."/>
            <person name="Shea T."/>
            <person name="Shenoy N."/>
            <person name="Sisk P."/>
            <person name="Stolte C."/>
            <person name="Sykes S."/>
            <person name="White J."/>
            <person name="Yandava C."/>
            <person name="Burger G."/>
            <person name="Gray M.W."/>
            <person name="Holland P.W.H."/>
            <person name="King N."/>
            <person name="Lang F.B.F."/>
            <person name="Roger A.J."/>
            <person name="Ruiz-Trillo I."/>
            <person name="Haas B."/>
            <person name="Nusbaum C."/>
            <person name="Birren B."/>
        </authorList>
    </citation>
    <scope>NUCLEOTIDE SEQUENCE [LARGE SCALE GENOMIC DNA]</scope>
    <source>
        <strain evidence="2 3">JP610</strain>
    </source>
</reference>
<feature type="compositionally biased region" description="Basic and acidic residues" evidence="1">
    <location>
        <begin position="64"/>
        <end position="73"/>
    </location>
</feature>
<evidence type="ECO:0000313" key="3">
    <source>
        <dbReference type="Proteomes" id="UP000054560"/>
    </source>
</evidence>
<feature type="region of interest" description="Disordered" evidence="1">
    <location>
        <begin position="1"/>
        <end position="73"/>
    </location>
</feature>
<sequence>MSGSPKPPNQTHSGEDHVGVEFAAGVAAGVDSPRQGRHARQNSCPSLYELTDDEMMNDPPVAPREARRPYKYV</sequence>
<dbReference type="Proteomes" id="UP000054560">
    <property type="component" value="Unassembled WGS sequence"/>
</dbReference>
<organism evidence="2 3">
    <name type="scientific">Sphaeroforma arctica JP610</name>
    <dbReference type="NCBI Taxonomy" id="667725"/>
    <lineage>
        <taxon>Eukaryota</taxon>
        <taxon>Ichthyosporea</taxon>
        <taxon>Ichthyophonida</taxon>
        <taxon>Sphaeroforma</taxon>
    </lineage>
</organism>
<gene>
    <name evidence="2" type="ORF">SARC_01432</name>
</gene>
<proteinExistence type="predicted"/>
<evidence type="ECO:0000313" key="2">
    <source>
        <dbReference type="EMBL" id="KNC86426.1"/>
    </source>
</evidence>
<protein>
    <submittedName>
        <fullName evidence="2">Uncharacterized protein</fullName>
    </submittedName>
</protein>
<dbReference type="RefSeq" id="XP_014160328.1">
    <property type="nucleotide sequence ID" value="XM_014304853.1"/>
</dbReference>
<dbReference type="GeneID" id="25901936"/>
<keyword evidence="3" id="KW-1185">Reference proteome</keyword>